<dbReference type="Gene3D" id="1.25.10.10">
    <property type="entry name" value="Leucine-rich Repeat Variant"/>
    <property type="match status" value="1"/>
</dbReference>
<evidence type="ECO:0000313" key="2">
    <source>
        <dbReference type="Proteomes" id="UP000292702"/>
    </source>
</evidence>
<dbReference type="Proteomes" id="UP000292702">
    <property type="component" value="Unassembled WGS sequence"/>
</dbReference>
<dbReference type="AlphaFoldDB" id="A0A4R0RK42"/>
<accession>A0A4R0RK42</accession>
<name>A0A4R0RK42_9APHY</name>
<dbReference type="STRING" id="92696.A0A4R0RK42"/>
<dbReference type="InterPro" id="IPR016024">
    <property type="entry name" value="ARM-type_fold"/>
</dbReference>
<evidence type="ECO:0000313" key="1">
    <source>
        <dbReference type="EMBL" id="TCD67886.1"/>
    </source>
</evidence>
<comment type="caution">
    <text evidence="1">The sequence shown here is derived from an EMBL/GenBank/DDBJ whole genome shotgun (WGS) entry which is preliminary data.</text>
</comment>
<keyword evidence="2" id="KW-1185">Reference proteome</keyword>
<dbReference type="SUPFAM" id="SSF48371">
    <property type="entry name" value="ARM repeat"/>
    <property type="match status" value="1"/>
</dbReference>
<organism evidence="1 2">
    <name type="scientific">Steccherinum ochraceum</name>
    <dbReference type="NCBI Taxonomy" id="92696"/>
    <lineage>
        <taxon>Eukaryota</taxon>
        <taxon>Fungi</taxon>
        <taxon>Dikarya</taxon>
        <taxon>Basidiomycota</taxon>
        <taxon>Agaricomycotina</taxon>
        <taxon>Agaricomycetes</taxon>
        <taxon>Polyporales</taxon>
        <taxon>Steccherinaceae</taxon>
        <taxon>Steccherinum</taxon>
    </lineage>
</organism>
<sequence length="631" mass="71267">MDLNYLEIQHWHKELVNILGLTQIKDANPDALAKIKHAKENIASCTRSKGLAPIFAQIVTSKYVRTPTRVDAANALAKHIRLTWSPRFKEHEKHLAVHPKDKARLATIRCLLDDTCDEEDWSMRELVADILTLMLRASVGVEREQSLLKEILVIMRESRVNFKVLHCTTETLINFLSKEDSEEILLLVLPSLHDLPDVVLNRLKGSKAIFQADGPFRLLDLTMDQTGRPLKTPLARARLVSFFRACVDRAAELGYPRAVKKQMQDIVPKWVAVFKELLLDDPNKDVHEKCWDALYLKQAIFECLPGLIKSPFVSEKDIHTFLSCTLGHLTMLYPAFRETCVDGTARSPEITDHVNPAEVSDAMRPALTFFVSALQADRGQGWFDEKHVKSIVDVAFKWAQLSRKEELEPKLFVQGIRKRSTTRDYAADTLNALLENSRTRSVTANAIVAATSNAELANREISVSARPRSDWWRPLEASLGLLCELAYFFCSSAGRQHMHFEQLFQYQDIARRCSAQLPYVDATARLLMARYAPLLPDNHRNASLEGTVLSLKDDAATMPIKFSALRALQYFYKDAPQSDTLSSRASSAEAAIRPYATQDNGLRPVALAAMEAIESYECSSRLSTQMRGLRF</sequence>
<dbReference type="InterPro" id="IPR011989">
    <property type="entry name" value="ARM-like"/>
</dbReference>
<dbReference type="EMBL" id="RWJN01000082">
    <property type="protein sequence ID" value="TCD67886.1"/>
    <property type="molecule type" value="Genomic_DNA"/>
</dbReference>
<gene>
    <name evidence="1" type="ORF">EIP91_011820</name>
</gene>
<protein>
    <submittedName>
        <fullName evidence="1">Uncharacterized protein</fullName>
    </submittedName>
</protein>
<reference evidence="1 2" key="1">
    <citation type="submission" date="2018-11" db="EMBL/GenBank/DDBJ databases">
        <title>Genome assembly of Steccherinum ochraceum LE-BIN_3174, the white-rot fungus of the Steccherinaceae family (The Residual Polyporoid clade, Polyporales, Basidiomycota).</title>
        <authorList>
            <person name="Fedorova T.V."/>
            <person name="Glazunova O.A."/>
            <person name="Landesman E.O."/>
            <person name="Moiseenko K.V."/>
            <person name="Psurtseva N.V."/>
            <person name="Savinova O.S."/>
            <person name="Shakhova N.V."/>
            <person name="Tyazhelova T.V."/>
            <person name="Vasina D.V."/>
        </authorList>
    </citation>
    <scope>NUCLEOTIDE SEQUENCE [LARGE SCALE GENOMIC DNA]</scope>
    <source>
        <strain evidence="1 2">LE-BIN_3174</strain>
    </source>
</reference>
<proteinExistence type="predicted"/>